<dbReference type="GeneID" id="5075638"/>
<feature type="non-terminal residue" evidence="2">
    <location>
        <position position="1"/>
    </location>
</feature>
<reference evidence="2 3" key="1">
    <citation type="journal article" date="2007" name="J. Gen. Virol.">
        <title>Complete genomic characterization of a murine papillomavirus isolated from papillomatous lesions of a European harvest mouse (Micromys minutus).</title>
        <authorList>
            <person name="Van Doorslaer K."/>
            <person name="Rector A."/>
            <person name="Jenson A.B."/>
            <person name="Sundberg J.P."/>
            <person name="Van Ranst M."/>
            <person name="Ghim S.J."/>
        </authorList>
    </citation>
    <scope>NUCLEOTIDE SEQUENCE [LARGE SCALE GENOMIC DNA]</scope>
</reference>
<evidence type="ECO:0000313" key="2">
    <source>
        <dbReference type="EMBL" id="ABB85356.1"/>
    </source>
</evidence>
<organismHost>
    <name type="scientific">Micromys minutus</name>
    <name type="common">European harvest mouse</name>
    <dbReference type="NCBI Taxonomy" id="13151"/>
</organismHost>
<sequence>PLKTRLLHLALIAPKTPAAPLQRRNDIDPANTRRRLFDTPDSTKGGHQGLRRPRRPDTPSPEGENKENQPPEEEEDDDTDGNPPNRLGSALKKLEDDLRSLKDLVSDATGVLSLMLGTRP</sequence>
<feature type="region of interest" description="Disordered" evidence="1">
    <location>
        <begin position="17"/>
        <end position="89"/>
    </location>
</feature>
<protein>
    <submittedName>
        <fullName evidence="2">E4</fullName>
    </submittedName>
</protein>
<feature type="compositionally biased region" description="Acidic residues" evidence="1">
    <location>
        <begin position="70"/>
        <end position="80"/>
    </location>
</feature>
<name>A0EPK7_MMPV</name>
<accession>A0EPK7</accession>
<evidence type="ECO:0000256" key="1">
    <source>
        <dbReference type="SAM" id="MobiDB-lite"/>
    </source>
</evidence>
<organism evidence="2 3">
    <name type="scientific">Micromys minutus papillomavirus</name>
    <name type="common">MmPV</name>
    <name type="synonym">Old world harvest mouse papillomavirus</name>
    <dbReference type="NCBI Taxonomy" id="10568"/>
    <lineage>
        <taxon>Viruses</taxon>
        <taxon>Monodnaviria</taxon>
        <taxon>Shotokuvirae</taxon>
        <taxon>Cossaviricota</taxon>
        <taxon>Papovaviricetes</taxon>
        <taxon>Zurhausenvirales</taxon>
        <taxon>Papillomaviridae</taxon>
        <taxon>Firstpapillomavirinae</taxon>
        <taxon>Pipapillomavirus</taxon>
        <taxon>Pipapillomavirus 2</taxon>
    </lineage>
</organism>
<dbReference type="Proteomes" id="UP000148062">
    <property type="component" value="Segment"/>
</dbReference>
<dbReference type="KEGG" id="vg:5075638"/>
<proteinExistence type="predicted"/>
<evidence type="ECO:0000313" key="3">
    <source>
        <dbReference type="Proteomes" id="UP000148062"/>
    </source>
</evidence>
<dbReference type="EMBL" id="DQ269468">
    <property type="protein sequence ID" value="ABB85356.1"/>
    <property type="molecule type" value="Genomic_DNA"/>
</dbReference>
<dbReference type="RefSeq" id="YP_873943.1">
    <property type="nucleotide sequence ID" value="NC_008582.1"/>
</dbReference>